<dbReference type="EMBL" id="CM039429">
    <property type="protein sequence ID" value="KAI4347827.1"/>
    <property type="molecule type" value="Genomic_DNA"/>
</dbReference>
<accession>A0ACB9PH55</accession>
<reference evidence="1 2" key="1">
    <citation type="journal article" date="2022" name="DNA Res.">
        <title>Chromosomal-level genome assembly of the orchid tree Bauhinia variegata (Leguminosae; Cercidoideae) supports the allotetraploid origin hypothesis of Bauhinia.</title>
        <authorList>
            <person name="Zhong Y."/>
            <person name="Chen Y."/>
            <person name="Zheng D."/>
            <person name="Pang J."/>
            <person name="Liu Y."/>
            <person name="Luo S."/>
            <person name="Meng S."/>
            <person name="Qian L."/>
            <person name="Wei D."/>
            <person name="Dai S."/>
            <person name="Zhou R."/>
        </authorList>
    </citation>
    <scope>NUCLEOTIDE SEQUENCE [LARGE SCALE GENOMIC DNA]</scope>
    <source>
        <strain evidence="1">BV-YZ2020</strain>
    </source>
</reference>
<gene>
    <name evidence="1" type="ORF">L6164_008606</name>
</gene>
<sequence length="172" mass="18931">MDSSALVSKTTSSNGKGQKGRLTYEHCKKVGHTRDTCWDIHGKPTDWKPQKGKPKGYQATQEPSLGQSDSIGTEISPEQIGHILKMLSAFQKTDQVKEPSSTASMAHKGNYVFLTTQNNRWIVDFGASNHMTSDSMHFHTYFPSAGHERITTANGSSSSIARKVSIVLSKNF</sequence>
<keyword evidence="2" id="KW-1185">Reference proteome</keyword>
<proteinExistence type="predicted"/>
<evidence type="ECO:0000313" key="2">
    <source>
        <dbReference type="Proteomes" id="UP000828941"/>
    </source>
</evidence>
<comment type="caution">
    <text evidence="1">The sequence shown here is derived from an EMBL/GenBank/DDBJ whole genome shotgun (WGS) entry which is preliminary data.</text>
</comment>
<dbReference type="Proteomes" id="UP000828941">
    <property type="component" value="Chromosome 4"/>
</dbReference>
<evidence type="ECO:0000313" key="1">
    <source>
        <dbReference type="EMBL" id="KAI4347827.1"/>
    </source>
</evidence>
<protein>
    <submittedName>
        <fullName evidence="1">Uncharacterized protein</fullName>
    </submittedName>
</protein>
<organism evidence="1 2">
    <name type="scientific">Bauhinia variegata</name>
    <name type="common">Purple orchid tree</name>
    <name type="synonym">Phanera variegata</name>
    <dbReference type="NCBI Taxonomy" id="167791"/>
    <lineage>
        <taxon>Eukaryota</taxon>
        <taxon>Viridiplantae</taxon>
        <taxon>Streptophyta</taxon>
        <taxon>Embryophyta</taxon>
        <taxon>Tracheophyta</taxon>
        <taxon>Spermatophyta</taxon>
        <taxon>Magnoliopsida</taxon>
        <taxon>eudicotyledons</taxon>
        <taxon>Gunneridae</taxon>
        <taxon>Pentapetalae</taxon>
        <taxon>rosids</taxon>
        <taxon>fabids</taxon>
        <taxon>Fabales</taxon>
        <taxon>Fabaceae</taxon>
        <taxon>Cercidoideae</taxon>
        <taxon>Cercideae</taxon>
        <taxon>Bauhiniinae</taxon>
        <taxon>Bauhinia</taxon>
    </lineage>
</organism>
<name>A0ACB9PH55_BAUVA</name>